<evidence type="ECO:0000256" key="3">
    <source>
        <dbReference type="ARBA" id="ARBA00022679"/>
    </source>
</evidence>
<feature type="compositionally biased region" description="Low complexity" evidence="8">
    <location>
        <begin position="380"/>
        <end position="395"/>
    </location>
</feature>
<feature type="domain" description="Protein kinase" evidence="9">
    <location>
        <begin position="18"/>
        <end position="272"/>
    </location>
</feature>
<feature type="compositionally biased region" description="Low complexity" evidence="8">
    <location>
        <begin position="293"/>
        <end position="310"/>
    </location>
</feature>
<dbReference type="PROSITE" id="PS50011">
    <property type="entry name" value="PROTEIN_KINASE_DOM"/>
    <property type="match status" value="1"/>
</dbReference>
<evidence type="ECO:0000256" key="4">
    <source>
        <dbReference type="ARBA" id="ARBA00022741"/>
    </source>
</evidence>
<keyword evidence="3" id="KW-0808">Transferase</keyword>
<dbReference type="Gene3D" id="2.40.128.630">
    <property type="match status" value="1"/>
</dbReference>
<evidence type="ECO:0000259" key="9">
    <source>
        <dbReference type="PROSITE" id="PS50011"/>
    </source>
</evidence>
<dbReference type="Pfam" id="PF13360">
    <property type="entry name" value="PQQ_2"/>
    <property type="match status" value="1"/>
</dbReference>
<dbReference type="InterPro" id="IPR002372">
    <property type="entry name" value="PQQ_rpt_dom"/>
</dbReference>
<organism evidence="10 11">
    <name type="scientific">Streptomyces johnsoniae</name>
    <dbReference type="NCBI Taxonomy" id="3075532"/>
    <lineage>
        <taxon>Bacteria</taxon>
        <taxon>Bacillati</taxon>
        <taxon>Actinomycetota</taxon>
        <taxon>Actinomycetes</taxon>
        <taxon>Kitasatosporales</taxon>
        <taxon>Streptomycetaceae</taxon>
        <taxon>Streptomyces</taxon>
    </lineage>
</organism>
<dbReference type="RefSeq" id="WP_311621238.1">
    <property type="nucleotide sequence ID" value="NZ_JAVREV010000026.1"/>
</dbReference>
<keyword evidence="5" id="KW-0418">Kinase</keyword>
<dbReference type="SMART" id="SM00220">
    <property type="entry name" value="S_TKc"/>
    <property type="match status" value="1"/>
</dbReference>
<keyword evidence="2" id="KW-0723">Serine/threonine-protein kinase</keyword>
<protein>
    <recommendedName>
        <fullName evidence="1">non-specific serine/threonine protein kinase</fullName>
        <ecNumber evidence="1">2.7.11.1</ecNumber>
    </recommendedName>
</protein>
<evidence type="ECO:0000313" key="10">
    <source>
        <dbReference type="EMBL" id="MDT0447119.1"/>
    </source>
</evidence>
<proteinExistence type="predicted"/>
<keyword evidence="6 7" id="KW-0067">ATP-binding</keyword>
<dbReference type="EMBL" id="JAVREV010000026">
    <property type="protein sequence ID" value="MDT0447119.1"/>
    <property type="molecule type" value="Genomic_DNA"/>
</dbReference>
<dbReference type="CDD" id="cd14014">
    <property type="entry name" value="STKc_PknB_like"/>
    <property type="match status" value="1"/>
</dbReference>
<comment type="caution">
    <text evidence="10">The sequence shown here is derived from an EMBL/GenBank/DDBJ whole genome shotgun (WGS) entry which is preliminary data.</text>
</comment>
<accession>A0ABU2SGV6</accession>
<dbReference type="SMART" id="SM00564">
    <property type="entry name" value="PQQ"/>
    <property type="match status" value="7"/>
</dbReference>
<dbReference type="InterPro" id="IPR018391">
    <property type="entry name" value="PQQ_b-propeller_rpt"/>
</dbReference>
<keyword evidence="11" id="KW-1185">Reference proteome</keyword>
<feature type="region of interest" description="Disordered" evidence="8">
    <location>
        <begin position="278"/>
        <end position="348"/>
    </location>
</feature>
<dbReference type="InterPro" id="IPR017441">
    <property type="entry name" value="Protein_kinase_ATP_BS"/>
</dbReference>
<evidence type="ECO:0000256" key="7">
    <source>
        <dbReference type="PROSITE-ProRule" id="PRU10141"/>
    </source>
</evidence>
<dbReference type="Gene3D" id="2.130.10.10">
    <property type="entry name" value="YVTN repeat-like/Quinoprotein amine dehydrogenase"/>
    <property type="match status" value="1"/>
</dbReference>
<gene>
    <name evidence="10" type="ORF">RM779_31670</name>
</gene>
<reference evidence="11" key="1">
    <citation type="submission" date="2023-07" db="EMBL/GenBank/DDBJ databases">
        <title>30 novel species of actinomycetes from the DSMZ collection.</title>
        <authorList>
            <person name="Nouioui I."/>
        </authorList>
    </citation>
    <scope>NUCLEOTIDE SEQUENCE [LARGE SCALE GENOMIC DNA]</scope>
    <source>
        <strain evidence="11">DSM 41886</strain>
    </source>
</reference>
<dbReference type="InterPro" id="IPR000719">
    <property type="entry name" value="Prot_kinase_dom"/>
</dbReference>
<evidence type="ECO:0000256" key="8">
    <source>
        <dbReference type="SAM" id="MobiDB-lite"/>
    </source>
</evidence>
<name>A0ABU2SGV6_9ACTN</name>
<dbReference type="InterPro" id="IPR015943">
    <property type="entry name" value="WD40/YVTN_repeat-like_dom_sf"/>
</dbReference>
<sequence>MPEVSWGNETVRVLAGRYELVRFVGRGGMGEVWEGLDRVIRRRVAVKMLPHHQDEASTERFFREARVAGGLSHRGVVTVYDMGQDPDDATLFLVMEFVDGRDLAALLHEDGPPPVPTALDWAAQTAAALAAAHGAGVVHRDLKPGNLMRTAGGEIKVLDFGIARFVAATNKSSQVMGTLAYMPPERFAEQPGDARSDLYALGCVLNELLTGHTPFEATEPVSMMTAHLYRTPTGPGTRRDGVSAALDALVLRLLAKDPADRPASATEVHDELRRLGEEPPVAPAAPAPPAPLPTEGAPTAPAAPHALPTATAPPPRPGHQPSVGRFPALAPAPAPAPASAPAEPSPTRRRVLSLGIGAAVLAATGTAAVLLSQGDEKDTPPTADGNGDGAGDPAPSEVLDDRPSAPASRAWVFELASILPTAPVVSDGVLYATGDGTTHAVGPENGVSRWERETPGSLSLAAFGAVVYVACADGRLFAIEGGTEKWVFSSGKEGSAEVVAGEEMVWLAANEALFGIDAATGEEKWHFTAEEWIDHTLTVAAGTACFSSRDGLLYAVDAATGAERWVVSGTRMSRPAHADGVLYVVRGSDTVHALDAASGDEKWSAPLDEEEGLWGPSPPTVADGTVYVGGSSRLAHAFDAETGERKWTSDDAGGLAGSVPVIADGMVFVAGLEDDEGPVYALDAASGEQRWRYPTGAQVGGTATSGAPAVADGLVYVTNELGVFAIEAADGRGP</sequence>
<dbReference type="SUPFAM" id="SSF56112">
    <property type="entry name" value="Protein kinase-like (PK-like)"/>
    <property type="match status" value="1"/>
</dbReference>
<dbReference type="PANTHER" id="PTHR43289">
    <property type="entry name" value="MITOGEN-ACTIVATED PROTEIN KINASE KINASE KINASE 20-RELATED"/>
    <property type="match status" value="1"/>
</dbReference>
<dbReference type="SUPFAM" id="SSF50998">
    <property type="entry name" value="Quinoprotein alcohol dehydrogenase-like"/>
    <property type="match status" value="2"/>
</dbReference>
<evidence type="ECO:0000256" key="2">
    <source>
        <dbReference type="ARBA" id="ARBA00022527"/>
    </source>
</evidence>
<dbReference type="EC" id="2.7.11.1" evidence="1"/>
<evidence type="ECO:0000256" key="5">
    <source>
        <dbReference type="ARBA" id="ARBA00022777"/>
    </source>
</evidence>
<dbReference type="Pfam" id="PF00069">
    <property type="entry name" value="Pkinase"/>
    <property type="match status" value="1"/>
</dbReference>
<dbReference type="PANTHER" id="PTHR43289:SF6">
    <property type="entry name" value="SERINE_THREONINE-PROTEIN KINASE NEKL-3"/>
    <property type="match status" value="1"/>
</dbReference>
<dbReference type="InterPro" id="IPR011009">
    <property type="entry name" value="Kinase-like_dom_sf"/>
</dbReference>
<dbReference type="Proteomes" id="UP001183615">
    <property type="component" value="Unassembled WGS sequence"/>
</dbReference>
<evidence type="ECO:0000256" key="1">
    <source>
        <dbReference type="ARBA" id="ARBA00012513"/>
    </source>
</evidence>
<evidence type="ECO:0000256" key="6">
    <source>
        <dbReference type="ARBA" id="ARBA00022840"/>
    </source>
</evidence>
<keyword evidence="4 7" id="KW-0547">Nucleotide-binding</keyword>
<feature type="binding site" evidence="7">
    <location>
        <position position="47"/>
    </location>
    <ligand>
        <name>ATP</name>
        <dbReference type="ChEBI" id="CHEBI:30616"/>
    </ligand>
</feature>
<dbReference type="Gene3D" id="1.10.510.10">
    <property type="entry name" value="Transferase(Phosphotransferase) domain 1"/>
    <property type="match status" value="1"/>
</dbReference>
<feature type="region of interest" description="Disordered" evidence="8">
    <location>
        <begin position="373"/>
        <end position="403"/>
    </location>
</feature>
<dbReference type="InterPro" id="IPR011047">
    <property type="entry name" value="Quinoprotein_ADH-like_sf"/>
</dbReference>
<feature type="compositionally biased region" description="Pro residues" evidence="8">
    <location>
        <begin position="280"/>
        <end position="292"/>
    </location>
</feature>
<dbReference type="PROSITE" id="PS00107">
    <property type="entry name" value="PROTEIN_KINASE_ATP"/>
    <property type="match status" value="1"/>
</dbReference>
<evidence type="ECO:0000313" key="11">
    <source>
        <dbReference type="Proteomes" id="UP001183615"/>
    </source>
</evidence>
<dbReference type="Gene3D" id="2.40.10.480">
    <property type="match status" value="1"/>
</dbReference>
<dbReference type="Gene3D" id="3.30.200.20">
    <property type="entry name" value="Phosphorylase Kinase, domain 1"/>
    <property type="match status" value="1"/>
</dbReference>